<feature type="region of interest" description="Disordered" evidence="1">
    <location>
        <begin position="1"/>
        <end position="33"/>
    </location>
</feature>
<dbReference type="EMBL" id="BGZK01000577">
    <property type="protein sequence ID" value="GBP51219.1"/>
    <property type="molecule type" value="Genomic_DNA"/>
</dbReference>
<feature type="compositionally biased region" description="Basic and acidic residues" evidence="1">
    <location>
        <begin position="1"/>
        <end position="12"/>
    </location>
</feature>
<comment type="caution">
    <text evidence="2">The sequence shown here is derived from an EMBL/GenBank/DDBJ whole genome shotgun (WGS) entry which is preliminary data.</text>
</comment>
<evidence type="ECO:0000313" key="3">
    <source>
        <dbReference type="Proteomes" id="UP000299102"/>
    </source>
</evidence>
<evidence type="ECO:0000313" key="2">
    <source>
        <dbReference type="EMBL" id="GBP51219.1"/>
    </source>
</evidence>
<organism evidence="2 3">
    <name type="scientific">Eumeta variegata</name>
    <name type="common">Bagworm moth</name>
    <name type="synonym">Eumeta japonica</name>
    <dbReference type="NCBI Taxonomy" id="151549"/>
    <lineage>
        <taxon>Eukaryota</taxon>
        <taxon>Metazoa</taxon>
        <taxon>Ecdysozoa</taxon>
        <taxon>Arthropoda</taxon>
        <taxon>Hexapoda</taxon>
        <taxon>Insecta</taxon>
        <taxon>Pterygota</taxon>
        <taxon>Neoptera</taxon>
        <taxon>Endopterygota</taxon>
        <taxon>Lepidoptera</taxon>
        <taxon>Glossata</taxon>
        <taxon>Ditrysia</taxon>
        <taxon>Tineoidea</taxon>
        <taxon>Psychidae</taxon>
        <taxon>Oiketicinae</taxon>
        <taxon>Eumeta</taxon>
    </lineage>
</organism>
<dbReference type="Proteomes" id="UP000299102">
    <property type="component" value="Unassembled WGS sequence"/>
</dbReference>
<name>A0A4C1WLN7_EUMVA</name>
<reference evidence="2 3" key="1">
    <citation type="journal article" date="2019" name="Commun. Biol.">
        <title>The bagworm genome reveals a unique fibroin gene that provides high tensile strength.</title>
        <authorList>
            <person name="Kono N."/>
            <person name="Nakamura H."/>
            <person name="Ohtoshi R."/>
            <person name="Tomita M."/>
            <person name="Numata K."/>
            <person name="Arakawa K."/>
        </authorList>
    </citation>
    <scope>NUCLEOTIDE SEQUENCE [LARGE SCALE GENOMIC DNA]</scope>
</reference>
<protein>
    <submittedName>
        <fullName evidence="2">Uncharacterized protein</fullName>
    </submittedName>
</protein>
<keyword evidence="3" id="KW-1185">Reference proteome</keyword>
<dbReference type="AlphaFoldDB" id="A0A4C1WLN7"/>
<accession>A0A4C1WLN7</accession>
<sequence length="105" mass="12032">MGLEDYRIESGEGVRATVPRRAPAGPSRRRSCDVKRRREHLFVHIAGRPVALQTPDPRQSRASLISPAHIIETNEQATHRRVDGYRRPWTLAISEKQPVRYRLLG</sequence>
<evidence type="ECO:0000256" key="1">
    <source>
        <dbReference type="SAM" id="MobiDB-lite"/>
    </source>
</evidence>
<gene>
    <name evidence="2" type="ORF">EVAR_85430_1</name>
</gene>
<proteinExistence type="predicted"/>